<dbReference type="InterPro" id="IPR052918">
    <property type="entry name" value="Motility_Chemotaxis_Reg"/>
</dbReference>
<dbReference type="InterPro" id="IPR022409">
    <property type="entry name" value="PKD/Chitinase_dom"/>
</dbReference>
<name>A0AAT9GFB4_9BACT</name>
<dbReference type="EMBL" id="AP029612">
    <property type="protein sequence ID" value="BFG69267.1"/>
    <property type="molecule type" value="Genomic_DNA"/>
</dbReference>
<organism evidence="3">
    <name type="scientific">Sediminibacterium sp. KACHI17</name>
    <dbReference type="NCBI Taxonomy" id="1751071"/>
    <lineage>
        <taxon>Bacteria</taxon>
        <taxon>Pseudomonadati</taxon>
        <taxon>Bacteroidota</taxon>
        <taxon>Chitinophagia</taxon>
        <taxon>Chitinophagales</taxon>
        <taxon>Chitinophagaceae</taxon>
        <taxon>Sediminibacterium</taxon>
    </lineage>
</organism>
<feature type="domain" description="PKD" evidence="2">
    <location>
        <begin position="998"/>
        <end position="1052"/>
    </location>
</feature>
<evidence type="ECO:0000259" key="2">
    <source>
        <dbReference type="PROSITE" id="PS50093"/>
    </source>
</evidence>
<dbReference type="NCBIfam" id="TIGR04131">
    <property type="entry name" value="Bac_Flav_CTERM"/>
    <property type="match status" value="1"/>
</dbReference>
<dbReference type="InterPro" id="IPR057708">
    <property type="entry name" value="DUF7948"/>
</dbReference>
<dbReference type="CDD" id="cd00146">
    <property type="entry name" value="PKD"/>
    <property type="match status" value="4"/>
</dbReference>
<dbReference type="Gene3D" id="2.60.40.10">
    <property type="entry name" value="Immunoglobulins"/>
    <property type="match status" value="4"/>
</dbReference>
<gene>
    <name evidence="3" type="ORF">KACHI17_01480</name>
</gene>
<dbReference type="InterPro" id="IPR000601">
    <property type="entry name" value="PKD_dom"/>
</dbReference>
<dbReference type="InterPro" id="IPR013783">
    <property type="entry name" value="Ig-like_fold"/>
</dbReference>
<feature type="region of interest" description="Disordered" evidence="1">
    <location>
        <begin position="56"/>
        <end position="89"/>
    </location>
</feature>
<dbReference type="InterPro" id="IPR026341">
    <property type="entry name" value="T9SS_type_B"/>
</dbReference>
<dbReference type="AlphaFoldDB" id="A0AAT9GFB4"/>
<feature type="domain" description="PKD" evidence="2">
    <location>
        <begin position="906"/>
        <end position="951"/>
    </location>
</feature>
<accession>A0AAT9GFB4</accession>
<feature type="domain" description="PKD" evidence="2">
    <location>
        <begin position="1078"/>
        <end position="1138"/>
    </location>
</feature>
<sequence length="1224" mass="130971">MTGFQVMAQNYLEFVENKGQWDKKILYLTNTGIGSVALQSDGYRVLVHNEQDLQKINPHPHPGVHQHKTEATKQTAAIDPSRGGEGGSGADENLILRSHAYQVRFLNANPNPQIVPDKALPTYNNYFLGNDSSKWATNVKIYQGITFKNVYPNIDIRYYTADGKLKYDVIVHPGGDINNVALYFDGVDGLKIKEGKLSIKTSVVEVQEESPYTYQLLRNTKNEIPCNFEVRGNIVRFKLNGAYNKDAMLVVDPSIVFYGYTGSTADNWGFTATYDGQGNFYGGGIVFRSGQFPANNGAFQTTFQGGVTEGQISGTDIVIIKFDPSGANRIYGTYLGGAGNEQPHSLVADASGNLFIAGRTSSGATYPVRGPGSYGPGGGLFDIIISKLSANGSTLLNSVRIGGSGNDGVNVRANYILPQSAETTRRNYGDDARSEIILDAGGNPILASVTQSIDFPVTAGVFQSTAGAASNNRFQDGVVMKLTPNLDRMLFSSYLGGNGDDAAFVVATHPQNGNIYVAGATASTDFPGNKTGVLFGTNQGNVDGFVSQISPDGTQIIRTSYFGTNGVDVIYGIQFDRFGFPYIMGTTTVAWPVINAPVNANGSQVTGKQFISKLRPDLSAFIYSTNFGTTTGNTPNISPTAFLVDRCQNVYVSGWGGTIADGFPSSGTRGLITTGDQLKNGTDGADLYFYVLERDATNILFASFFGATTGAGGEPFGDHVDGGTSRFDANGTIYQSICSCKGNSSAPPAGYLRGTAGVWSPTNPTNPASVGGSCNLMAIKIAFNLAGVGAGLSASINGVRDTAGCVPMTVQFTDTLAQGTAYYWNFNDGSPEVRTTTPTISHTFNNIGIYRVRLVSVDSTTCNQTDTAYITLRVRGDQATLAFTSTKLPPCESLAFQFNNTSIAPAGKPFTNQSFRWDFGDGNTRIAGPGIVTHTYAAGGTYDVKLVLLDTNYCNHPDSLVQQIRIAPNVDARFVTPAVGCAPYNAVFNNTSLAGQQFQWDFGDGGTSTATNPTHLYANPGTYTVRLIAIDNATCNISDTAFQTITVSGSPTAAFTYSPNPTEPNTAISFTNNSIRATSFKWLFGDGDSTVGNNIDAPVRHLYNQTGTYNACLIAFNAAGCSDTTCQSISVTINVAANVPNAFSPNGDGNNDRIFVRGFGIGKMTWRIYNRWGVQVYISNNPAEGWDGTYKGKLQPQEVYHYTLQIEFTNGDKLSKKGDITLLR</sequence>
<dbReference type="SUPFAM" id="SSF49299">
    <property type="entry name" value="PKD domain"/>
    <property type="match status" value="4"/>
</dbReference>
<dbReference type="Pfam" id="PF25778">
    <property type="entry name" value="DUF7948"/>
    <property type="match status" value="1"/>
</dbReference>
<dbReference type="Pfam" id="PF13585">
    <property type="entry name" value="CHU_C"/>
    <property type="match status" value="1"/>
</dbReference>
<dbReference type="Pfam" id="PF00801">
    <property type="entry name" value="PKD"/>
    <property type="match status" value="1"/>
</dbReference>
<evidence type="ECO:0000313" key="3">
    <source>
        <dbReference type="EMBL" id="BFG69267.1"/>
    </source>
</evidence>
<dbReference type="PANTHER" id="PTHR35580">
    <property type="entry name" value="CELL SURFACE GLYCOPROTEIN (S-LAYER PROTEIN)-LIKE PROTEIN"/>
    <property type="match status" value="1"/>
</dbReference>
<dbReference type="Pfam" id="PF18911">
    <property type="entry name" value="PKD_4"/>
    <property type="match status" value="3"/>
</dbReference>
<dbReference type="SMART" id="SM00089">
    <property type="entry name" value="PKD"/>
    <property type="match status" value="4"/>
</dbReference>
<dbReference type="PROSITE" id="PS50093">
    <property type="entry name" value="PKD"/>
    <property type="match status" value="4"/>
</dbReference>
<evidence type="ECO:0000256" key="1">
    <source>
        <dbReference type="SAM" id="MobiDB-lite"/>
    </source>
</evidence>
<dbReference type="PANTHER" id="PTHR35580:SF1">
    <property type="entry name" value="PHYTASE-LIKE DOMAIN-CONTAINING PROTEIN"/>
    <property type="match status" value="1"/>
</dbReference>
<proteinExistence type="predicted"/>
<reference evidence="3" key="1">
    <citation type="submission" date="2024-02" db="EMBL/GenBank/DDBJ databases">
        <title>Sediminibacterium planktonica sp. nov. and Sediminibacterium longus sp. nov., isolated from surface lake and river water.</title>
        <authorList>
            <person name="Watanabe K."/>
            <person name="Takemine S."/>
            <person name="Ishii Y."/>
            <person name="Ogata Y."/>
            <person name="Shindo C."/>
            <person name="Suda W."/>
        </authorList>
    </citation>
    <scope>NUCLEOTIDE SEQUENCE</scope>
    <source>
        <strain evidence="3">KACHI17</strain>
    </source>
</reference>
<protein>
    <recommendedName>
        <fullName evidence="2">PKD domain-containing protein</fullName>
    </recommendedName>
</protein>
<dbReference type="InterPro" id="IPR035986">
    <property type="entry name" value="PKD_dom_sf"/>
</dbReference>
<feature type="domain" description="PKD" evidence="2">
    <location>
        <begin position="820"/>
        <end position="874"/>
    </location>
</feature>